<keyword evidence="2" id="KW-1185">Reference proteome</keyword>
<proteinExistence type="predicted"/>
<dbReference type="Proteomes" id="UP000789920">
    <property type="component" value="Unassembled WGS sequence"/>
</dbReference>
<protein>
    <submittedName>
        <fullName evidence="1">19195_t:CDS:1</fullName>
    </submittedName>
</protein>
<comment type="caution">
    <text evidence="1">The sequence shown here is derived from an EMBL/GenBank/DDBJ whole genome shotgun (WGS) entry which is preliminary data.</text>
</comment>
<accession>A0ACA9QSL7</accession>
<gene>
    <name evidence="1" type="ORF">RPERSI_LOCUS15592</name>
</gene>
<feature type="non-terminal residue" evidence="1">
    <location>
        <position position="113"/>
    </location>
</feature>
<evidence type="ECO:0000313" key="1">
    <source>
        <dbReference type="EMBL" id="CAG8764158.1"/>
    </source>
</evidence>
<dbReference type="EMBL" id="CAJVQC010037574">
    <property type="protein sequence ID" value="CAG8764158.1"/>
    <property type="molecule type" value="Genomic_DNA"/>
</dbReference>
<evidence type="ECO:0000313" key="2">
    <source>
        <dbReference type="Proteomes" id="UP000789920"/>
    </source>
</evidence>
<sequence length="113" mass="12784">DAITFSNENEVELNKSITSDASENLHNLDAESNSSILDQSTSHNSGIIVTNSLDKQIKKRKAFTFKVQNEDGIEVKCNHEYKLSTETGNLKSHLYQIHRILLPEKDNNQLTQI</sequence>
<reference evidence="1" key="1">
    <citation type="submission" date="2021-06" db="EMBL/GenBank/DDBJ databases">
        <authorList>
            <person name="Kallberg Y."/>
            <person name="Tangrot J."/>
            <person name="Rosling A."/>
        </authorList>
    </citation>
    <scope>NUCLEOTIDE SEQUENCE</scope>
    <source>
        <strain evidence="1">MA461A</strain>
    </source>
</reference>
<organism evidence="1 2">
    <name type="scientific">Racocetra persica</name>
    <dbReference type="NCBI Taxonomy" id="160502"/>
    <lineage>
        <taxon>Eukaryota</taxon>
        <taxon>Fungi</taxon>
        <taxon>Fungi incertae sedis</taxon>
        <taxon>Mucoromycota</taxon>
        <taxon>Glomeromycotina</taxon>
        <taxon>Glomeromycetes</taxon>
        <taxon>Diversisporales</taxon>
        <taxon>Gigasporaceae</taxon>
        <taxon>Racocetra</taxon>
    </lineage>
</organism>
<feature type="non-terminal residue" evidence="1">
    <location>
        <position position="1"/>
    </location>
</feature>
<name>A0ACA9QSL7_9GLOM</name>